<sequence length="82" mass="9274">LSKYINLSIIIQPQNQSSITRLTKTITISKSSQTESLYEDDDGNSTYNDYQLDDIIIINITSSSSRTVNLLTDFNTYSNSEE</sequence>
<evidence type="ECO:0000313" key="2">
    <source>
        <dbReference type="Proteomes" id="UP001153678"/>
    </source>
</evidence>
<comment type="caution">
    <text evidence="1">The sequence shown here is derived from an EMBL/GenBank/DDBJ whole genome shotgun (WGS) entry which is preliminary data.</text>
</comment>
<feature type="non-terminal residue" evidence="1">
    <location>
        <position position="1"/>
    </location>
</feature>
<evidence type="ECO:0000313" key="1">
    <source>
        <dbReference type="EMBL" id="CAI2193722.1"/>
    </source>
</evidence>
<keyword evidence="2" id="KW-1185">Reference proteome</keyword>
<dbReference type="AlphaFoldDB" id="A0A9W4WXV2"/>
<proteinExistence type="predicted"/>
<name>A0A9W4WXV2_9GLOM</name>
<dbReference type="EMBL" id="CAMKVN010009971">
    <property type="protein sequence ID" value="CAI2193722.1"/>
    <property type="molecule type" value="Genomic_DNA"/>
</dbReference>
<gene>
    <name evidence="1" type="ORF">FWILDA_LOCUS16219</name>
</gene>
<protein>
    <submittedName>
        <fullName evidence="1">17223_t:CDS:1</fullName>
    </submittedName>
</protein>
<accession>A0A9W4WXV2</accession>
<organism evidence="1 2">
    <name type="scientific">Funneliformis geosporum</name>
    <dbReference type="NCBI Taxonomy" id="1117311"/>
    <lineage>
        <taxon>Eukaryota</taxon>
        <taxon>Fungi</taxon>
        <taxon>Fungi incertae sedis</taxon>
        <taxon>Mucoromycota</taxon>
        <taxon>Glomeromycotina</taxon>
        <taxon>Glomeromycetes</taxon>
        <taxon>Glomerales</taxon>
        <taxon>Glomeraceae</taxon>
        <taxon>Funneliformis</taxon>
    </lineage>
</organism>
<dbReference type="Proteomes" id="UP001153678">
    <property type="component" value="Unassembled WGS sequence"/>
</dbReference>
<reference evidence="1" key="1">
    <citation type="submission" date="2022-08" db="EMBL/GenBank/DDBJ databases">
        <authorList>
            <person name="Kallberg Y."/>
            <person name="Tangrot J."/>
            <person name="Rosling A."/>
        </authorList>
    </citation>
    <scope>NUCLEOTIDE SEQUENCE</scope>
    <source>
        <strain evidence="1">Wild A</strain>
    </source>
</reference>